<feature type="compositionally biased region" description="Polar residues" evidence="1">
    <location>
        <begin position="28"/>
        <end position="38"/>
    </location>
</feature>
<sequence length="121" mass="13645">MKTSKKEQEIDRNASDMRTARRKIAKKTPNSTGPSPQRQECVARVRRRGRPAAGRDAHTRARGWGKAFSTPSTSTSSRQKKKKKLDRVLCSLELGDLIDALGSYIEKTRRRTSTTKRTTSL</sequence>
<evidence type="ECO:0000313" key="3">
    <source>
        <dbReference type="Proteomes" id="UP001283361"/>
    </source>
</evidence>
<keyword evidence="3" id="KW-1185">Reference proteome</keyword>
<evidence type="ECO:0000256" key="1">
    <source>
        <dbReference type="SAM" id="MobiDB-lite"/>
    </source>
</evidence>
<evidence type="ECO:0000313" key="2">
    <source>
        <dbReference type="EMBL" id="KAK3743301.1"/>
    </source>
</evidence>
<gene>
    <name evidence="2" type="ORF">RRG08_007540</name>
</gene>
<reference evidence="2" key="1">
    <citation type="journal article" date="2023" name="G3 (Bethesda)">
        <title>A reference genome for the long-term kleptoplast-retaining sea slug Elysia crispata morphotype clarki.</title>
        <authorList>
            <person name="Eastman K.E."/>
            <person name="Pendleton A.L."/>
            <person name="Shaikh M.A."/>
            <person name="Suttiyut T."/>
            <person name="Ogas R."/>
            <person name="Tomko P."/>
            <person name="Gavelis G."/>
            <person name="Widhalm J.R."/>
            <person name="Wisecaver J.H."/>
        </authorList>
    </citation>
    <scope>NUCLEOTIDE SEQUENCE</scope>
    <source>
        <strain evidence="2">ECLA1</strain>
    </source>
</reference>
<proteinExistence type="predicted"/>
<feature type="compositionally biased region" description="Basic and acidic residues" evidence="1">
    <location>
        <begin position="1"/>
        <end position="19"/>
    </location>
</feature>
<dbReference type="EMBL" id="JAWDGP010006317">
    <property type="protein sequence ID" value="KAK3743301.1"/>
    <property type="molecule type" value="Genomic_DNA"/>
</dbReference>
<protein>
    <submittedName>
        <fullName evidence="2">Uncharacterized protein</fullName>
    </submittedName>
</protein>
<organism evidence="2 3">
    <name type="scientific">Elysia crispata</name>
    <name type="common">lettuce slug</name>
    <dbReference type="NCBI Taxonomy" id="231223"/>
    <lineage>
        <taxon>Eukaryota</taxon>
        <taxon>Metazoa</taxon>
        <taxon>Spiralia</taxon>
        <taxon>Lophotrochozoa</taxon>
        <taxon>Mollusca</taxon>
        <taxon>Gastropoda</taxon>
        <taxon>Heterobranchia</taxon>
        <taxon>Euthyneura</taxon>
        <taxon>Panpulmonata</taxon>
        <taxon>Sacoglossa</taxon>
        <taxon>Placobranchoidea</taxon>
        <taxon>Plakobranchidae</taxon>
        <taxon>Elysia</taxon>
    </lineage>
</organism>
<dbReference type="AlphaFoldDB" id="A0AAE0YEP6"/>
<feature type="region of interest" description="Disordered" evidence="1">
    <location>
        <begin position="1"/>
        <end position="86"/>
    </location>
</feature>
<accession>A0AAE0YEP6</accession>
<name>A0AAE0YEP6_9GAST</name>
<comment type="caution">
    <text evidence="2">The sequence shown here is derived from an EMBL/GenBank/DDBJ whole genome shotgun (WGS) entry which is preliminary data.</text>
</comment>
<dbReference type="Proteomes" id="UP001283361">
    <property type="component" value="Unassembled WGS sequence"/>
</dbReference>